<dbReference type="PANTHER" id="PTHR21028">
    <property type="entry name" value="SI:CH211-156B7.4"/>
    <property type="match status" value="1"/>
</dbReference>
<dbReference type="PROSITE" id="PS51707">
    <property type="entry name" value="CYTH"/>
    <property type="match status" value="1"/>
</dbReference>
<gene>
    <name evidence="2" type="ORF">JH146_1561</name>
</gene>
<dbReference type="HOGENOM" id="CLU_105244_2_0_2"/>
<dbReference type="Gene3D" id="2.40.320.10">
    <property type="entry name" value="Hypothetical Protein Pfu-838710-001"/>
    <property type="match status" value="1"/>
</dbReference>
<dbReference type="PANTHER" id="PTHR21028:SF2">
    <property type="entry name" value="CYTH DOMAIN-CONTAINING PROTEIN"/>
    <property type="match status" value="1"/>
</dbReference>
<dbReference type="RefSeq" id="WP_048202478.1">
    <property type="nucleotide sequence ID" value="NZ_CP009149.1"/>
</dbReference>
<organism evidence="2 3">
    <name type="scientific">Methanocaldococcus bathoardescens</name>
    <dbReference type="NCBI Taxonomy" id="1301915"/>
    <lineage>
        <taxon>Archaea</taxon>
        <taxon>Methanobacteriati</taxon>
        <taxon>Methanobacteriota</taxon>
        <taxon>Methanomada group</taxon>
        <taxon>Methanococci</taxon>
        <taxon>Methanococcales</taxon>
        <taxon>Methanocaldococcaceae</taxon>
        <taxon>Methanocaldococcus</taxon>
    </lineage>
</organism>
<dbReference type="AlphaFoldDB" id="A0A076LIQ4"/>
<dbReference type="SUPFAM" id="SSF55154">
    <property type="entry name" value="CYTH-like phosphatases"/>
    <property type="match status" value="1"/>
</dbReference>
<sequence length="176" mass="20888">MIEVEIKVKIDDKDKVVEQLKNLGFKFIKKKFQEDIYFNGIDRDFRETDEALRIRNEDGNFFVTYKGPKIDKISKTREEIEVKIENKEKMRQIFKKLGFKEVPPIRKIREIYKKGDIEASIDDVEGLGLFLELEKSISDINEKDRILEELMDILKSLNISKDNIIRKSYLELRGLQ</sequence>
<dbReference type="GeneID" id="24892194"/>
<dbReference type="SMART" id="SM01118">
    <property type="entry name" value="CYTH"/>
    <property type="match status" value="1"/>
</dbReference>
<evidence type="ECO:0000313" key="2">
    <source>
        <dbReference type="EMBL" id="AIJ06403.1"/>
    </source>
</evidence>
<proteinExistence type="predicted"/>
<dbReference type="InterPro" id="IPR023577">
    <property type="entry name" value="CYTH_domain"/>
</dbReference>
<dbReference type="Proteomes" id="UP000028781">
    <property type="component" value="Chromosome"/>
</dbReference>
<dbReference type="NCBIfam" id="TIGR00318">
    <property type="entry name" value="cyaB"/>
    <property type="match status" value="1"/>
</dbReference>
<feature type="domain" description="CYTH" evidence="1">
    <location>
        <begin position="1"/>
        <end position="175"/>
    </location>
</feature>
<dbReference type="Pfam" id="PF01928">
    <property type="entry name" value="CYTH"/>
    <property type="match status" value="1"/>
</dbReference>
<name>A0A076LIQ4_9EURY</name>
<keyword evidence="3" id="KW-1185">Reference proteome</keyword>
<protein>
    <submittedName>
        <fullName evidence="2">Adenylyl cyclase CyaB</fullName>
    </submittedName>
</protein>
<dbReference type="InterPro" id="IPR008173">
    <property type="entry name" value="Adenylyl_cyclase_CyaB"/>
</dbReference>
<accession>A0A076LIQ4</accession>
<dbReference type="OrthoDB" id="46040at2157"/>
<dbReference type="KEGG" id="mjh:JH146_1561"/>
<evidence type="ECO:0000313" key="3">
    <source>
        <dbReference type="Proteomes" id="UP000028781"/>
    </source>
</evidence>
<dbReference type="STRING" id="1301915.JH146_1561"/>
<dbReference type="EMBL" id="CP009149">
    <property type="protein sequence ID" value="AIJ06403.1"/>
    <property type="molecule type" value="Genomic_DNA"/>
</dbReference>
<dbReference type="CDD" id="cd07890">
    <property type="entry name" value="CYTH-like_AC_IV-like"/>
    <property type="match status" value="1"/>
</dbReference>
<reference evidence="2 3" key="1">
    <citation type="journal article" date="2015" name="Int. J. Syst. Evol. Microbiol.">
        <title>M ethanocaldococcus bathoardescens sp. nov., a hyperthermophilic methanogen isolated from a volcanically active deep-sea hydrothermal vent.</title>
        <authorList>
            <person name="Stewart L.C."/>
            <person name="Jung J.H."/>
            <person name="Kim Y.T."/>
            <person name="Kwon S.W."/>
            <person name="Park C.S."/>
            <person name="Holden J.F."/>
        </authorList>
    </citation>
    <scope>NUCLEOTIDE SEQUENCE [LARGE SCALE GENOMIC DNA]</scope>
    <source>
        <strain evidence="2 3">JH146</strain>
    </source>
</reference>
<dbReference type="InterPro" id="IPR033469">
    <property type="entry name" value="CYTH-like_dom_sf"/>
</dbReference>
<evidence type="ECO:0000259" key="1">
    <source>
        <dbReference type="PROSITE" id="PS51707"/>
    </source>
</evidence>